<dbReference type="Pfam" id="PF00932">
    <property type="entry name" value="LTD"/>
    <property type="match status" value="1"/>
</dbReference>
<organism evidence="7 8">
    <name type="scientific">Namhaeicola litoreus</name>
    <dbReference type="NCBI Taxonomy" id="1052145"/>
    <lineage>
        <taxon>Bacteria</taxon>
        <taxon>Pseudomonadati</taxon>
        <taxon>Bacteroidota</taxon>
        <taxon>Flavobacteriia</taxon>
        <taxon>Flavobacteriales</taxon>
        <taxon>Flavobacteriaceae</taxon>
        <taxon>Namhaeicola</taxon>
    </lineage>
</organism>
<evidence type="ECO:0000259" key="6">
    <source>
        <dbReference type="PROSITE" id="PS51841"/>
    </source>
</evidence>
<keyword evidence="5" id="KW-0966">Cell projection</keyword>
<keyword evidence="8" id="KW-1185">Reference proteome</keyword>
<evidence type="ECO:0000256" key="4">
    <source>
        <dbReference type="ARBA" id="ARBA00023069"/>
    </source>
</evidence>
<evidence type="ECO:0000313" key="7">
    <source>
        <dbReference type="EMBL" id="MFD1314066.1"/>
    </source>
</evidence>
<evidence type="ECO:0000256" key="5">
    <source>
        <dbReference type="ARBA" id="ARBA00023273"/>
    </source>
</evidence>
<comment type="caution">
    <text evidence="7">The sequence shown here is derived from an EMBL/GenBank/DDBJ whole genome shotgun (WGS) entry which is preliminary data.</text>
</comment>
<dbReference type="EMBL" id="JBHTMY010000001">
    <property type="protein sequence ID" value="MFD1314066.1"/>
    <property type="molecule type" value="Genomic_DNA"/>
</dbReference>
<gene>
    <name evidence="7" type="ORF">ACFQ39_00430</name>
</gene>
<accession>A0ABW3XYY8</accession>
<dbReference type="Gene3D" id="2.60.40.10">
    <property type="entry name" value="Immunoglobulins"/>
    <property type="match status" value="1"/>
</dbReference>
<dbReference type="Proteomes" id="UP001597201">
    <property type="component" value="Unassembled WGS sequence"/>
</dbReference>
<feature type="domain" description="LTD" evidence="6">
    <location>
        <begin position="161"/>
        <end position="280"/>
    </location>
</feature>
<evidence type="ECO:0000256" key="2">
    <source>
        <dbReference type="ARBA" id="ARBA00004496"/>
    </source>
</evidence>
<keyword evidence="3" id="KW-0963">Cytoplasm</keyword>
<evidence type="ECO:0000313" key="8">
    <source>
        <dbReference type="Proteomes" id="UP001597201"/>
    </source>
</evidence>
<comment type="subcellular location">
    <subcellularLocation>
        <location evidence="1">Cell projection</location>
        <location evidence="1">Cilium</location>
    </subcellularLocation>
    <subcellularLocation>
        <location evidence="2">Cytoplasm</location>
    </subcellularLocation>
</comment>
<dbReference type="InterPro" id="IPR001322">
    <property type="entry name" value="Lamin_tail_dom"/>
</dbReference>
<sequence length="1169" mass="131986">MIAKQGFETSEDTWNPVTFSTQPCTSNGDTWDYQTSWQDLLPTEGTQFWAIEDLQGDCGSSNFESIYLSEIDISSFRQVQLSFDYFFKGYNSTDRIKYQLIINKEALEEVMLYAPGTEGNTETWKSEFINIPNYAKTVELIISVKQNAQGDYAGFDNIKLEGIEIVPCSQLMISELAEGTSSSNHRNNYVEIYNPSDSPIDLSNYDLVSYRNSSEQHISPLKLEGVIPAYGVFLVEDETENLNINAQLSTNSAVLDFTGDDKIALRQNGEIIDLIGKIGDSVPFYENITLRRKREINFPTSDFNQKEWIIASLEDISDFNRHNSYCKEASPQITLFGNGIEIISNSPATIYENNTFFGTHTISNTPISKEFTIRNQGIADLEISSFTLLYHADIFELVAPNSIIIPPGGSRNFTLSFLPDKTGFFDSEILIKNNDPSQTDFRLKIYAEVGGETNGPLLITQYYQGTGSNKWIEITNTSSHIIHEGEFYLCAYTNEMAFNPHNEKPTVTKAIPTLEPGESILFHDPNAVEPNYALNLPKISSTTARITGNDILLISSNNKEKSWENRIDVIGTAGQWTESASYVRKYGCEDAKPFSVFDPTHWNTLSIEAVNSAKNGYNEKLGEHYIGSVVFENGTWTNGLPEIIRPITIKSNYNTQIHGEFEACHMIVDENVQVEISAGNSIKIVNDIVNKGKVIVDHEGSITASNDEGLVSGNDFEIHKTVNNLKPNDYIYWSSPVVGAEIRKVFPNSNPNSFFWFNTQEFEDNDKDSYEDNHLKGWQIAQETMAKGRGYTAMAENLLPFKSEQQFVFKGSINNGKILVPIQISSKDTVLNNNWNFIGNPYPSPIDIHQLLANENNANLINGAVYFWTHHSSANNGKYSSSNYAAYVVGTGGIKAADDGLEPSGYLASCQGVFVNAKKAGQLEFNNGMRVKDPGNIFFKNEIKDRIWLSVSNSEGIYHQILLGFSAEATSAFDPQHDALLPPGENLLSFYSLNKGNKFIIQGLEPFHEEQVIHLGFNKNIEEAIELNLKLDRAEGELLERKVLLYDKSMNVIHDMKNSYQFSLGKNEAYNDRFQLFFKEEKKLIFDTDELEVEVTVKTNPEAILFETNGKKKIIKTEVFDLLGRSIIERKLNHHEWILQKQDLKDHFYIVQLQFDDYTVYNKKLIINK</sequence>
<protein>
    <submittedName>
        <fullName evidence="7">Lamin tail domain-containing protein</fullName>
    </submittedName>
</protein>
<evidence type="ECO:0000256" key="1">
    <source>
        <dbReference type="ARBA" id="ARBA00004138"/>
    </source>
</evidence>
<keyword evidence="4" id="KW-0969">Cilium</keyword>
<dbReference type="Pfam" id="PF22544">
    <property type="entry name" value="HYDIN_VesB_CFA65-like_Ig"/>
    <property type="match status" value="1"/>
</dbReference>
<dbReference type="InterPro" id="IPR013783">
    <property type="entry name" value="Ig-like_fold"/>
</dbReference>
<dbReference type="InterPro" id="IPR053879">
    <property type="entry name" value="HYDIN_VesB_CFA65-like_Ig"/>
</dbReference>
<dbReference type="PROSITE" id="PS51841">
    <property type="entry name" value="LTD"/>
    <property type="match status" value="1"/>
</dbReference>
<reference evidence="8" key="1">
    <citation type="journal article" date="2019" name="Int. J. Syst. Evol. Microbiol.">
        <title>The Global Catalogue of Microorganisms (GCM) 10K type strain sequencing project: providing services to taxonomists for standard genome sequencing and annotation.</title>
        <authorList>
            <consortium name="The Broad Institute Genomics Platform"/>
            <consortium name="The Broad Institute Genome Sequencing Center for Infectious Disease"/>
            <person name="Wu L."/>
            <person name="Ma J."/>
        </authorList>
    </citation>
    <scope>NUCLEOTIDE SEQUENCE [LARGE SCALE GENOMIC DNA]</scope>
    <source>
        <strain evidence="8">CCUG 61485</strain>
    </source>
</reference>
<name>A0ABW3XYY8_9FLAO</name>
<evidence type="ECO:0000256" key="3">
    <source>
        <dbReference type="ARBA" id="ARBA00022490"/>
    </source>
</evidence>
<proteinExistence type="predicted"/>